<gene>
    <name evidence="2" type="ORF">GCM10009788_22450</name>
</gene>
<dbReference type="InterPro" id="IPR000600">
    <property type="entry name" value="ROK"/>
</dbReference>
<dbReference type="Pfam" id="PF00480">
    <property type="entry name" value="ROK"/>
    <property type="match status" value="1"/>
</dbReference>
<dbReference type="Proteomes" id="UP001500842">
    <property type="component" value="Unassembled WGS sequence"/>
</dbReference>
<sequence>METRRTRRADLPAGARGRRSSGITADVLRVVLDHGPVARSTVARVAGYSAASLTGVSTLLIDKGLLREAPEAAGPPGVGRPHVPLAIDTETTAVVGVHIAVHRFTVALLDLRGRVLVEHKHEHAGRDPEVVLGRIAVEVGRLLEEAGGRRVLGLGLATGGWVDAAAGVVVEHPMLGWYDVPVRERLADATGLPVAVDGHSRALVRAEQLFGRHVEQARSSILQLFVGNVVDIAFATAGSVQQGPRSAAGAVAHLKIDDSAEPCECGKVGCFQAAVSERTLVRRALAARIIDRPVFRDLIGAAEGGDPRAVALFEERAGLVGRAAALLLDLFDPDLLSVVEVGERVLPRCRELLLAEVESGSRAGVGAGQVVAGTSFPEHVLATAGGAVVLDRIYAAPVSVPGRLSRAS</sequence>
<dbReference type="PANTHER" id="PTHR18964:SF149">
    <property type="entry name" value="BIFUNCTIONAL UDP-N-ACETYLGLUCOSAMINE 2-EPIMERASE_N-ACETYLMANNOSAMINE KINASE"/>
    <property type="match status" value="1"/>
</dbReference>
<dbReference type="SUPFAM" id="SSF53067">
    <property type="entry name" value="Actin-like ATPase domain"/>
    <property type="match status" value="1"/>
</dbReference>
<dbReference type="InterPro" id="IPR043129">
    <property type="entry name" value="ATPase_NBD"/>
</dbReference>
<proteinExistence type="inferred from homology"/>
<evidence type="ECO:0000313" key="2">
    <source>
        <dbReference type="EMBL" id="GAA1517833.1"/>
    </source>
</evidence>
<accession>A0ABN2AG51</accession>
<dbReference type="Gene3D" id="3.30.420.40">
    <property type="match status" value="2"/>
</dbReference>
<dbReference type="Gene3D" id="1.10.10.10">
    <property type="entry name" value="Winged helix-like DNA-binding domain superfamily/Winged helix DNA-binding domain"/>
    <property type="match status" value="1"/>
</dbReference>
<comment type="caution">
    <text evidence="2">The sequence shown here is derived from an EMBL/GenBank/DDBJ whole genome shotgun (WGS) entry which is preliminary data.</text>
</comment>
<keyword evidence="3" id="KW-1185">Reference proteome</keyword>
<comment type="similarity">
    <text evidence="1">Belongs to the ROK (NagC/XylR) family.</text>
</comment>
<evidence type="ECO:0000313" key="3">
    <source>
        <dbReference type="Proteomes" id="UP001500842"/>
    </source>
</evidence>
<dbReference type="EMBL" id="BAAAOR010000015">
    <property type="protein sequence ID" value="GAA1517833.1"/>
    <property type="molecule type" value="Genomic_DNA"/>
</dbReference>
<dbReference type="RefSeq" id="WP_141004725.1">
    <property type="nucleotide sequence ID" value="NZ_BAAAOR010000015.1"/>
</dbReference>
<evidence type="ECO:0000256" key="1">
    <source>
        <dbReference type="ARBA" id="ARBA00006479"/>
    </source>
</evidence>
<dbReference type="SUPFAM" id="SSF46785">
    <property type="entry name" value="Winged helix' DNA-binding domain"/>
    <property type="match status" value="1"/>
</dbReference>
<name>A0ABN2AG51_9ACTN</name>
<organism evidence="2 3">
    <name type="scientific">Nocardioides humi</name>
    <dbReference type="NCBI Taxonomy" id="449461"/>
    <lineage>
        <taxon>Bacteria</taxon>
        <taxon>Bacillati</taxon>
        <taxon>Actinomycetota</taxon>
        <taxon>Actinomycetes</taxon>
        <taxon>Propionibacteriales</taxon>
        <taxon>Nocardioidaceae</taxon>
        <taxon>Nocardioides</taxon>
    </lineage>
</organism>
<protein>
    <submittedName>
        <fullName evidence="2">ROK family transcriptional regulator</fullName>
    </submittedName>
</protein>
<dbReference type="InterPro" id="IPR036388">
    <property type="entry name" value="WH-like_DNA-bd_sf"/>
</dbReference>
<dbReference type="PANTHER" id="PTHR18964">
    <property type="entry name" value="ROK (REPRESSOR, ORF, KINASE) FAMILY"/>
    <property type="match status" value="1"/>
</dbReference>
<dbReference type="InterPro" id="IPR036390">
    <property type="entry name" value="WH_DNA-bd_sf"/>
</dbReference>
<reference evidence="2 3" key="1">
    <citation type="journal article" date="2019" name="Int. J. Syst. Evol. Microbiol.">
        <title>The Global Catalogue of Microorganisms (GCM) 10K type strain sequencing project: providing services to taxonomists for standard genome sequencing and annotation.</title>
        <authorList>
            <consortium name="The Broad Institute Genomics Platform"/>
            <consortium name="The Broad Institute Genome Sequencing Center for Infectious Disease"/>
            <person name="Wu L."/>
            <person name="Ma J."/>
        </authorList>
    </citation>
    <scope>NUCLEOTIDE SEQUENCE [LARGE SCALE GENOMIC DNA]</scope>
    <source>
        <strain evidence="2 3">JCM 14942</strain>
    </source>
</reference>